<feature type="domain" description="DUF4423" evidence="1">
    <location>
        <begin position="106"/>
        <end position="272"/>
    </location>
</feature>
<dbReference type="NCBIfam" id="TIGR02147">
    <property type="entry name" value="Fsuc_second"/>
    <property type="match status" value="1"/>
</dbReference>
<proteinExistence type="predicted"/>
<sequence>MDRPDIFTYIDYRHYLVDVFNFMKSSMRRFSLRSFAKMARSTSPNFLQLIRDRKLNIQSEGVLAFAESLGLTKKETEHFITMAAFDHAKTHEEKDRAFRSMIATREYRSVQVLEKSQYEYFTHWYLPVIRELVTSSEYPGDPAWLSRRIVPAISVSKVRKGIALLERLNLISRDETQGRWIQTKTAISTPSEVVSMALVNYHCRVIALAGESLERFSADSRDIRSVTLGIPRSAYGEIKQRMEAFWKDLLAYADTQANAETVYQVNMQLFPLTGDPKERRQ</sequence>
<protein>
    <recommendedName>
        <fullName evidence="1">DUF4423 domain-containing protein</fullName>
    </recommendedName>
</protein>
<evidence type="ECO:0000259" key="1">
    <source>
        <dbReference type="Pfam" id="PF14394"/>
    </source>
</evidence>
<dbReference type="InterPro" id="IPR025537">
    <property type="entry name" value="DUF4423"/>
</dbReference>
<dbReference type="InterPro" id="IPR011873">
    <property type="entry name" value="CHP02147"/>
</dbReference>
<gene>
    <name evidence="2" type="ORF">A2519_16700</name>
</gene>
<dbReference type="Pfam" id="PF14394">
    <property type="entry name" value="DUF4423"/>
    <property type="match status" value="1"/>
</dbReference>
<dbReference type="AlphaFoldDB" id="A0A1F7F729"/>
<comment type="caution">
    <text evidence="2">The sequence shown here is derived from an EMBL/GenBank/DDBJ whole genome shotgun (WGS) entry which is preliminary data.</text>
</comment>
<name>A0A1F7F729_UNCRA</name>
<organism evidence="2 3">
    <name type="scientific">Candidatus Raymondbacteria bacterium RIFOXYD12_FULL_49_13</name>
    <dbReference type="NCBI Taxonomy" id="1817890"/>
    <lineage>
        <taxon>Bacteria</taxon>
        <taxon>Raymondiibacteriota</taxon>
    </lineage>
</organism>
<evidence type="ECO:0000313" key="3">
    <source>
        <dbReference type="Proteomes" id="UP000179243"/>
    </source>
</evidence>
<dbReference type="Proteomes" id="UP000179243">
    <property type="component" value="Unassembled WGS sequence"/>
</dbReference>
<reference evidence="2 3" key="1">
    <citation type="journal article" date="2016" name="Nat. Commun.">
        <title>Thousands of microbial genomes shed light on interconnected biogeochemical processes in an aquifer system.</title>
        <authorList>
            <person name="Anantharaman K."/>
            <person name="Brown C.T."/>
            <person name="Hug L.A."/>
            <person name="Sharon I."/>
            <person name="Castelle C.J."/>
            <person name="Probst A.J."/>
            <person name="Thomas B.C."/>
            <person name="Singh A."/>
            <person name="Wilkins M.J."/>
            <person name="Karaoz U."/>
            <person name="Brodie E.L."/>
            <person name="Williams K.H."/>
            <person name="Hubbard S.S."/>
            <person name="Banfield J.F."/>
        </authorList>
    </citation>
    <scope>NUCLEOTIDE SEQUENCE [LARGE SCALE GENOMIC DNA]</scope>
</reference>
<evidence type="ECO:0000313" key="2">
    <source>
        <dbReference type="EMBL" id="OGK02306.1"/>
    </source>
</evidence>
<dbReference type="EMBL" id="MFYX01000110">
    <property type="protein sequence ID" value="OGK02306.1"/>
    <property type="molecule type" value="Genomic_DNA"/>
</dbReference>
<accession>A0A1F7F729</accession>